<keyword evidence="6 7" id="KW-0472">Membrane</keyword>
<gene>
    <name evidence="9" type="ORF">GCM10007927_04320</name>
</gene>
<evidence type="ECO:0000313" key="9">
    <source>
        <dbReference type="EMBL" id="GLQ25629.1"/>
    </source>
</evidence>
<comment type="caution">
    <text evidence="9">The sequence shown here is derived from an EMBL/GenBank/DDBJ whole genome shotgun (WGS) entry which is preliminary data.</text>
</comment>
<feature type="transmembrane region" description="Helical" evidence="7">
    <location>
        <begin position="224"/>
        <end position="245"/>
    </location>
</feature>
<dbReference type="PANTHER" id="PTHR33362">
    <property type="entry name" value="SIALIC ACID TRAP TRANSPORTER PERMEASE PROTEIN SIAT-RELATED"/>
    <property type="match status" value="1"/>
</dbReference>
<accession>A0ABQ5VET9</accession>
<keyword evidence="2" id="KW-1003">Cell membrane</keyword>
<evidence type="ECO:0000313" key="10">
    <source>
        <dbReference type="Proteomes" id="UP001161388"/>
    </source>
</evidence>
<comment type="function">
    <text evidence="7">Part of the tripartite ATP-independent periplasmic (TRAP) transport system.</text>
</comment>
<comment type="subcellular location">
    <subcellularLocation>
        <location evidence="1 7">Cell inner membrane</location>
        <topology evidence="1 7">Multi-pass membrane protein</topology>
    </subcellularLocation>
</comment>
<dbReference type="EMBL" id="BSNL01000001">
    <property type="protein sequence ID" value="GLQ25629.1"/>
    <property type="molecule type" value="Genomic_DNA"/>
</dbReference>
<evidence type="ECO:0000256" key="4">
    <source>
        <dbReference type="ARBA" id="ARBA00022692"/>
    </source>
</evidence>
<feature type="transmembrane region" description="Helical" evidence="7">
    <location>
        <begin position="281"/>
        <end position="303"/>
    </location>
</feature>
<evidence type="ECO:0000256" key="2">
    <source>
        <dbReference type="ARBA" id="ARBA00022475"/>
    </source>
</evidence>
<dbReference type="Pfam" id="PF06808">
    <property type="entry name" value="DctM"/>
    <property type="match status" value="1"/>
</dbReference>
<feature type="transmembrane region" description="Helical" evidence="7">
    <location>
        <begin position="323"/>
        <end position="340"/>
    </location>
</feature>
<evidence type="ECO:0000259" key="8">
    <source>
        <dbReference type="Pfam" id="PF06808"/>
    </source>
</evidence>
<feature type="domain" description="TRAP C4-dicarboxylate transport system permease DctM subunit" evidence="8">
    <location>
        <begin position="13"/>
        <end position="424"/>
    </location>
</feature>
<dbReference type="InterPro" id="IPR004681">
    <property type="entry name" value="TRAP_DctM"/>
</dbReference>
<feature type="transmembrane region" description="Helical" evidence="7">
    <location>
        <begin position="143"/>
        <end position="169"/>
    </location>
</feature>
<reference evidence="9" key="1">
    <citation type="journal article" date="2014" name="Int. J. Syst. Evol. Microbiol.">
        <title>Complete genome of a new Firmicutes species belonging to the dominant human colonic microbiota ('Ruminococcus bicirculans') reveals two chromosomes and a selective capacity to utilize plant glucans.</title>
        <authorList>
            <consortium name="NISC Comparative Sequencing Program"/>
            <person name="Wegmann U."/>
            <person name="Louis P."/>
            <person name="Goesmann A."/>
            <person name="Henrissat B."/>
            <person name="Duncan S.H."/>
            <person name="Flint H.J."/>
        </authorList>
    </citation>
    <scope>NUCLEOTIDE SEQUENCE</scope>
    <source>
        <strain evidence="9">NBRC 109915</strain>
    </source>
</reference>
<evidence type="ECO:0000256" key="7">
    <source>
        <dbReference type="RuleBase" id="RU369079"/>
    </source>
</evidence>
<dbReference type="Proteomes" id="UP001161388">
    <property type="component" value="Unassembled WGS sequence"/>
</dbReference>
<feature type="transmembrane region" description="Helical" evidence="7">
    <location>
        <begin position="175"/>
        <end position="203"/>
    </location>
</feature>
<dbReference type="RefSeq" id="WP_284370109.1">
    <property type="nucleotide sequence ID" value="NZ_BSNL01000001.1"/>
</dbReference>
<evidence type="ECO:0000256" key="5">
    <source>
        <dbReference type="ARBA" id="ARBA00022989"/>
    </source>
</evidence>
<keyword evidence="5 7" id="KW-1133">Transmembrane helix</keyword>
<feature type="transmembrane region" description="Helical" evidence="7">
    <location>
        <begin position="352"/>
        <end position="375"/>
    </location>
</feature>
<sequence length="437" mass="46869">MDPYQISLFVMFLVIVTLGSGIWIMASLLIVGLVSQWVISDFSLLKMGTISATIIARNSMSWELSAIPLFIWMGELLFRTKLSVAMFEGLTPFVNRIPGRLLHTSVLGSTMFAAVSGSSAATTTTVGRITVNELIGRGYDRSLTIGSLAGAGTLGLLIPPSIILIIYGVMAEVSIIRLFAAGVFPGLMIAFLYGSYIVIRALINPDIAPKRHETYSAGDMGAAFLKLLPVIVLIFIILGSIYSGLATPSEAAAIGLAATLIITLALRQLTWDVFYTSLNSAVKVSAMITSLVVCAAVLASSMSYVRLPQSIAEIIVQLNPSELQLIMLLMAFYIFLGLFLDGTSVTVMSLPITMPIVIAAGIDPIWFGIFLVIMIELSQITPPVGFNLFLLQSLTGDSLPKVALAAMPFFFLLCLGVAILYVAPGVATWLPDYLYGD</sequence>
<keyword evidence="3 7" id="KW-0997">Cell inner membrane</keyword>
<feature type="transmembrane region" description="Helical" evidence="7">
    <location>
        <begin position="402"/>
        <end position="423"/>
    </location>
</feature>
<keyword evidence="7" id="KW-0813">Transport</keyword>
<comment type="similarity">
    <text evidence="7">Belongs to the TRAP transporter large permease family.</text>
</comment>
<organism evidence="9 10">
    <name type="scientific">Sulfitobacter pacificus</name>
    <dbReference type="NCBI Taxonomy" id="1499314"/>
    <lineage>
        <taxon>Bacteria</taxon>
        <taxon>Pseudomonadati</taxon>
        <taxon>Pseudomonadota</taxon>
        <taxon>Alphaproteobacteria</taxon>
        <taxon>Rhodobacterales</taxon>
        <taxon>Roseobacteraceae</taxon>
        <taxon>Sulfitobacter</taxon>
    </lineage>
</organism>
<dbReference type="NCBIfam" id="TIGR00786">
    <property type="entry name" value="dctM"/>
    <property type="match status" value="1"/>
</dbReference>
<comment type="caution">
    <text evidence="7">Lacks conserved residue(s) required for the propagation of feature annotation.</text>
</comment>
<evidence type="ECO:0000256" key="3">
    <source>
        <dbReference type="ARBA" id="ARBA00022519"/>
    </source>
</evidence>
<comment type="subunit">
    <text evidence="7">The complex comprises the extracytoplasmic solute receptor protein and the two transmembrane proteins.</text>
</comment>
<feature type="transmembrane region" description="Helical" evidence="7">
    <location>
        <begin position="251"/>
        <end position="269"/>
    </location>
</feature>
<keyword evidence="4 7" id="KW-0812">Transmembrane</keyword>
<protein>
    <recommendedName>
        <fullName evidence="7">TRAP transporter large permease protein</fullName>
    </recommendedName>
</protein>
<proteinExistence type="inferred from homology"/>
<dbReference type="PIRSF" id="PIRSF006066">
    <property type="entry name" value="HI0050"/>
    <property type="match status" value="1"/>
</dbReference>
<keyword evidence="10" id="KW-1185">Reference proteome</keyword>
<name>A0ABQ5VET9_9RHOB</name>
<reference evidence="9" key="2">
    <citation type="submission" date="2023-01" db="EMBL/GenBank/DDBJ databases">
        <title>Draft genome sequence of Sulfitobacter pacificus strain NBRC 109915.</title>
        <authorList>
            <person name="Sun Q."/>
            <person name="Mori K."/>
        </authorList>
    </citation>
    <scope>NUCLEOTIDE SEQUENCE</scope>
    <source>
        <strain evidence="9">NBRC 109915</strain>
    </source>
</reference>
<evidence type="ECO:0000256" key="1">
    <source>
        <dbReference type="ARBA" id="ARBA00004429"/>
    </source>
</evidence>
<dbReference type="PANTHER" id="PTHR33362:SF5">
    <property type="entry name" value="C4-DICARBOXYLATE TRAP TRANSPORTER LARGE PERMEASE PROTEIN DCTM"/>
    <property type="match status" value="1"/>
</dbReference>
<evidence type="ECO:0000256" key="6">
    <source>
        <dbReference type="ARBA" id="ARBA00023136"/>
    </source>
</evidence>
<feature type="transmembrane region" description="Helical" evidence="7">
    <location>
        <begin position="6"/>
        <end position="39"/>
    </location>
</feature>
<dbReference type="InterPro" id="IPR010656">
    <property type="entry name" value="DctM"/>
</dbReference>